<keyword evidence="3" id="KW-1185">Reference proteome</keyword>
<organism evidence="2 3">
    <name type="scientific">Desertihabitans brevis</name>
    <dbReference type="NCBI Taxonomy" id="2268447"/>
    <lineage>
        <taxon>Bacteria</taxon>
        <taxon>Bacillati</taxon>
        <taxon>Actinomycetota</taxon>
        <taxon>Actinomycetes</taxon>
        <taxon>Propionibacteriales</taxon>
        <taxon>Propionibacteriaceae</taxon>
        <taxon>Desertihabitans</taxon>
    </lineage>
</organism>
<gene>
    <name evidence="2" type="ORF">DT076_01900</name>
</gene>
<evidence type="ECO:0008006" key="4">
    <source>
        <dbReference type="Google" id="ProtNLM"/>
    </source>
</evidence>
<feature type="transmembrane region" description="Helical" evidence="1">
    <location>
        <begin position="148"/>
        <end position="168"/>
    </location>
</feature>
<feature type="transmembrane region" description="Helical" evidence="1">
    <location>
        <begin position="180"/>
        <end position="213"/>
    </location>
</feature>
<sequence>MTSATLPSPAASSAAPSSRPAVLAGSVGIVAFVAGQALFPVLGPDVESAFAAMLALREQLLLSRLLTAAGAFLLVASVPPLLALAPVRGRRLLLVGLALLATGTFFNAVSHTVQGYAAWATTAPGVDAAAAMPALLHLDAGLAGLPVSYWSVPVFGLGVVLTGVALLVARTVPLWMPVLLLLGAVLAFATAGLGPVVALTQAPLAVALVALLLTSGRRSGRSGLVVAPSSVHAQG</sequence>
<evidence type="ECO:0000256" key="1">
    <source>
        <dbReference type="SAM" id="Phobius"/>
    </source>
</evidence>
<name>A0A367YZA5_9ACTN</name>
<evidence type="ECO:0000313" key="2">
    <source>
        <dbReference type="EMBL" id="RCK71226.1"/>
    </source>
</evidence>
<feature type="transmembrane region" description="Helical" evidence="1">
    <location>
        <begin position="21"/>
        <end position="42"/>
    </location>
</feature>
<proteinExistence type="predicted"/>
<keyword evidence="1" id="KW-0812">Transmembrane</keyword>
<dbReference type="Proteomes" id="UP000252770">
    <property type="component" value="Unassembled WGS sequence"/>
</dbReference>
<feature type="transmembrane region" description="Helical" evidence="1">
    <location>
        <begin position="62"/>
        <end position="85"/>
    </location>
</feature>
<keyword evidence="1" id="KW-1133">Transmembrane helix</keyword>
<dbReference type="RefSeq" id="WP_114124929.1">
    <property type="nucleotide sequence ID" value="NZ_QOUI01000001.1"/>
</dbReference>
<accession>A0A367YZA5</accession>
<comment type="caution">
    <text evidence="2">The sequence shown here is derived from an EMBL/GenBank/DDBJ whole genome shotgun (WGS) entry which is preliminary data.</text>
</comment>
<feature type="transmembrane region" description="Helical" evidence="1">
    <location>
        <begin position="92"/>
        <end position="110"/>
    </location>
</feature>
<reference evidence="2 3" key="1">
    <citation type="submission" date="2018-07" db="EMBL/GenBank/DDBJ databases">
        <title>Desertimonas flava gen. nov. sp. nov.</title>
        <authorList>
            <person name="Liu S."/>
        </authorList>
    </citation>
    <scope>NUCLEOTIDE SEQUENCE [LARGE SCALE GENOMIC DNA]</scope>
    <source>
        <strain evidence="2 3">16Sb5-5</strain>
    </source>
</reference>
<evidence type="ECO:0000313" key="3">
    <source>
        <dbReference type="Proteomes" id="UP000252770"/>
    </source>
</evidence>
<protein>
    <recommendedName>
        <fullName evidence="4">DUF4386 family protein</fullName>
    </recommendedName>
</protein>
<dbReference type="AlphaFoldDB" id="A0A367YZA5"/>
<dbReference type="EMBL" id="QOUI01000001">
    <property type="protein sequence ID" value="RCK71226.1"/>
    <property type="molecule type" value="Genomic_DNA"/>
</dbReference>
<keyword evidence="1" id="KW-0472">Membrane</keyword>